<sequence>MKIKLFFAVFFLVIITSCSKDSSPSEPKISQDLLDAITGLYNLSEYIVSPPQDLNNDDVLSQDLMEELDCLSASIILREDLSYSKFAMQLNISLITNDLYAISCNFNQSTTGTWDLVNGQIVLSEESENSYALDGSVLTLTLGEMLPDFQSQVFVKQ</sequence>
<accession>A0A411EAG5</accession>
<proteinExistence type="predicted"/>
<dbReference type="OrthoDB" id="1452258at2"/>
<name>A0A411EAG5_9FLAO</name>
<dbReference type="AlphaFoldDB" id="A0A411EAG5"/>
<dbReference type="RefSeq" id="WP_129605311.1">
    <property type="nucleotide sequence ID" value="NZ_CP035544.1"/>
</dbReference>
<organism evidence="1 2">
    <name type="scientific">Muriicola soli</name>
    <dbReference type="NCBI Taxonomy" id="2507538"/>
    <lineage>
        <taxon>Bacteria</taxon>
        <taxon>Pseudomonadati</taxon>
        <taxon>Bacteroidota</taxon>
        <taxon>Flavobacteriia</taxon>
        <taxon>Flavobacteriales</taxon>
        <taxon>Flavobacteriaceae</taxon>
        <taxon>Muriicola</taxon>
    </lineage>
</organism>
<reference evidence="1 2" key="1">
    <citation type="submission" date="2019-01" db="EMBL/GenBank/DDBJ databases">
        <title>Muriicola soli sp. nov., isolated from soil.</title>
        <authorList>
            <person name="Kang H.J."/>
            <person name="Kim S.B."/>
        </authorList>
    </citation>
    <scope>NUCLEOTIDE SEQUENCE [LARGE SCALE GENOMIC DNA]</scope>
    <source>
        <strain evidence="1 2">MMS17-SY002</strain>
    </source>
</reference>
<dbReference type="Proteomes" id="UP000290889">
    <property type="component" value="Chromosome"/>
</dbReference>
<keyword evidence="2" id="KW-1185">Reference proteome</keyword>
<evidence type="ECO:0000313" key="2">
    <source>
        <dbReference type="Proteomes" id="UP000290889"/>
    </source>
</evidence>
<protein>
    <recommendedName>
        <fullName evidence="3">Lipocalin-like domain-containing protein</fullName>
    </recommendedName>
</protein>
<evidence type="ECO:0000313" key="1">
    <source>
        <dbReference type="EMBL" id="QBA64721.1"/>
    </source>
</evidence>
<dbReference type="EMBL" id="CP035544">
    <property type="protein sequence ID" value="QBA64721.1"/>
    <property type="molecule type" value="Genomic_DNA"/>
</dbReference>
<gene>
    <name evidence="1" type="ORF">EQY75_09390</name>
</gene>
<dbReference type="PROSITE" id="PS51257">
    <property type="entry name" value="PROKAR_LIPOPROTEIN"/>
    <property type="match status" value="1"/>
</dbReference>
<dbReference type="KEGG" id="mur:EQY75_09390"/>
<evidence type="ECO:0008006" key="3">
    <source>
        <dbReference type="Google" id="ProtNLM"/>
    </source>
</evidence>